<dbReference type="WBParaSite" id="NBR_0000098001-mRNA-1">
    <property type="protein sequence ID" value="NBR_0000098001-mRNA-1"/>
    <property type="gene ID" value="NBR_0000098001"/>
</dbReference>
<sequence>MASVALLLCMVAMVLTLASRTATARLIRLGFIATFVLNATNLYFLNKSAVNQVSSG</sequence>
<name>A0A0N4XEM8_NIPBR</name>
<gene>
    <name evidence="2" type="ORF">NBR_LOCUS981</name>
</gene>
<dbReference type="STRING" id="27835.A0A0N4XEM8"/>
<evidence type="ECO:0000256" key="1">
    <source>
        <dbReference type="SAM" id="SignalP"/>
    </source>
</evidence>
<dbReference type="Proteomes" id="UP000271162">
    <property type="component" value="Unassembled WGS sequence"/>
</dbReference>
<proteinExistence type="predicted"/>
<keyword evidence="1" id="KW-0732">Signal</keyword>
<dbReference type="EMBL" id="UYSL01000620">
    <property type="protein sequence ID" value="VDL64142.1"/>
    <property type="molecule type" value="Genomic_DNA"/>
</dbReference>
<keyword evidence="3" id="KW-1185">Reference proteome</keyword>
<feature type="signal peptide" evidence="1">
    <location>
        <begin position="1"/>
        <end position="18"/>
    </location>
</feature>
<evidence type="ECO:0000313" key="4">
    <source>
        <dbReference type="WBParaSite" id="NBR_0000098001-mRNA-1"/>
    </source>
</evidence>
<organism evidence="4">
    <name type="scientific">Nippostrongylus brasiliensis</name>
    <name type="common">Rat hookworm</name>
    <dbReference type="NCBI Taxonomy" id="27835"/>
    <lineage>
        <taxon>Eukaryota</taxon>
        <taxon>Metazoa</taxon>
        <taxon>Ecdysozoa</taxon>
        <taxon>Nematoda</taxon>
        <taxon>Chromadorea</taxon>
        <taxon>Rhabditida</taxon>
        <taxon>Rhabditina</taxon>
        <taxon>Rhabditomorpha</taxon>
        <taxon>Strongyloidea</taxon>
        <taxon>Heligmosomidae</taxon>
        <taxon>Nippostrongylus</taxon>
    </lineage>
</organism>
<reference evidence="4" key="1">
    <citation type="submission" date="2017-02" db="UniProtKB">
        <authorList>
            <consortium name="WormBaseParasite"/>
        </authorList>
    </citation>
    <scope>IDENTIFICATION</scope>
</reference>
<evidence type="ECO:0000313" key="3">
    <source>
        <dbReference type="Proteomes" id="UP000271162"/>
    </source>
</evidence>
<accession>A0A0N4XEM8</accession>
<feature type="chain" id="PRO_5043124684" evidence="1">
    <location>
        <begin position="19"/>
        <end position="56"/>
    </location>
</feature>
<dbReference type="AlphaFoldDB" id="A0A0N4XEM8"/>
<protein>
    <submittedName>
        <fullName evidence="4">Inner membrane protein</fullName>
    </submittedName>
</protein>
<reference evidence="2 3" key="2">
    <citation type="submission" date="2018-11" db="EMBL/GenBank/DDBJ databases">
        <authorList>
            <consortium name="Pathogen Informatics"/>
        </authorList>
    </citation>
    <scope>NUCLEOTIDE SEQUENCE [LARGE SCALE GENOMIC DNA]</scope>
</reference>
<evidence type="ECO:0000313" key="2">
    <source>
        <dbReference type="EMBL" id="VDL64142.1"/>
    </source>
</evidence>